<dbReference type="SUPFAM" id="SSF81901">
    <property type="entry name" value="HCP-like"/>
    <property type="match status" value="1"/>
</dbReference>
<feature type="chain" id="PRO_5031048783" evidence="1">
    <location>
        <begin position="22"/>
        <end position="178"/>
    </location>
</feature>
<dbReference type="Gene3D" id="1.25.40.10">
    <property type="entry name" value="Tetratricopeptide repeat domain"/>
    <property type="match status" value="1"/>
</dbReference>
<accession>A0A7Y4L8J3</accession>
<sequence length="178" mass="19504">MMKIISQLCCALSLFAAVQQAALADSVYSGRLSLDEKAVESITEAVYGTAQNLGNTITAPTPSMSSYEAAARSGNSHAQAMLGGLYYLGDGTTHPNYHLAKQWWDKAAKHNSPIAQLGLGVLYQLGHGVTQSNKTALKWYGKACNNGEQNACDRFYDLKSYEENNNIYIIPIHRTYIY</sequence>
<dbReference type="InterPro" id="IPR050767">
    <property type="entry name" value="Sel1_AlgK"/>
</dbReference>
<organism evidence="2 3">
    <name type="scientific">Pelistega europaea</name>
    <dbReference type="NCBI Taxonomy" id="106147"/>
    <lineage>
        <taxon>Bacteria</taxon>
        <taxon>Pseudomonadati</taxon>
        <taxon>Pseudomonadota</taxon>
        <taxon>Betaproteobacteria</taxon>
        <taxon>Burkholderiales</taxon>
        <taxon>Alcaligenaceae</taxon>
        <taxon>Pelistega</taxon>
    </lineage>
</organism>
<protein>
    <submittedName>
        <fullName evidence="2">Sel1 repeat family protein</fullName>
    </submittedName>
</protein>
<name>A0A7Y4L8J3_9BURK</name>
<evidence type="ECO:0000256" key="1">
    <source>
        <dbReference type="SAM" id="SignalP"/>
    </source>
</evidence>
<dbReference type="Pfam" id="PF08238">
    <property type="entry name" value="Sel1"/>
    <property type="match status" value="2"/>
</dbReference>
<feature type="signal peptide" evidence="1">
    <location>
        <begin position="1"/>
        <end position="21"/>
    </location>
</feature>
<evidence type="ECO:0000313" key="2">
    <source>
        <dbReference type="EMBL" id="NOL48965.1"/>
    </source>
</evidence>
<keyword evidence="3" id="KW-1185">Reference proteome</keyword>
<comment type="caution">
    <text evidence="2">The sequence shown here is derived from an EMBL/GenBank/DDBJ whole genome shotgun (WGS) entry which is preliminary data.</text>
</comment>
<dbReference type="InterPro" id="IPR006597">
    <property type="entry name" value="Sel1-like"/>
</dbReference>
<keyword evidence="1" id="KW-0732">Signal</keyword>
<dbReference type="AlphaFoldDB" id="A0A7Y4L8J3"/>
<dbReference type="PANTHER" id="PTHR11102">
    <property type="entry name" value="SEL-1-LIKE PROTEIN"/>
    <property type="match status" value="1"/>
</dbReference>
<proteinExistence type="predicted"/>
<dbReference type="Proteomes" id="UP000541421">
    <property type="component" value="Unassembled WGS sequence"/>
</dbReference>
<dbReference type="InterPro" id="IPR011990">
    <property type="entry name" value="TPR-like_helical_dom_sf"/>
</dbReference>
<gene>
    <name evidence="2" type="ORF">HKX40_02250</name>
</gene>
<dbReference type="PANTHER" id="PTHR11102:SF160">
    <property type="entry name" value="ERAD-ASSOCIATED E3 UBIQUITIN-PROTEIN LIGASE COMPONENT HRD3"/>
    <property type="match status" value="1"/>
</dbReference>
<dbReference type="SMART" id="SM00671">
    <property type="entry name" value="SEL1"/>
    <property type="match status" value="2"/>
</dbReference>
<dbReference type="RefSeq" id="WP_171587951.1">
    <property type="nucleotide sequence ID" value="NZ_JABGBO010000002.1"/>
</dbReference>
<reference evidence="2 3" key="1">
    <citation type="submission" date="2020-05" db="EMBL/GenBank/DDBJ databases">
        <authorList>
            <person name="Niu N."/>
        </authorList>
    </citation>
    <scope>NUCLEOTIDE SEQUENCE [LARGE SCALE GENOMIC DNA]</scope>
    <source>
        <strain evidence="2 3">LMG10982</strain>
    </source>
</reference>
<evidence type="ECO:0000313" key="3">
    <source>
        <dbReference type="Proteomes" id="UP000541421"/>
    </source>
</evidence>
<dbReference type="EMBL" id="JABGBO010000002">
    <property type="protein sequence ID" value="NOL48965.1"/>
    <property type="molecule type" value="Genomic_DNA"/>
</dbReference>